<evidence type="ECO:0000256" key="8">
    <source>
        <dbReference type="SAM" id="MobiDB-lite"/>
    </source>
</evidence>
<comment type="similarity">
    <text evidence="7">Belongs to the DEAD box helicase family.</text>
</comment>
<dbReference type="InterPro" id="IPR000629">
    <property type="entry name" value="RNA-helicase_DEAD-box_CS"/>
</dbReference>
<dbReference type="Pfam" id="PF00270">
    <property type="entry name" value="DEAD"/>
    <property type="match status" value="1"/>
</dbReference>
<keyword evidence="3 7" id="KW-0378">Hydrolase</keyword>
<evidence type="ECO:0000256" key="6">
    <source>
        <dbReference type="PROSITE-ProRule" id="PRU00552"/>
    </source>
</evidence>
<dbReference type="InterPro" id="IPR011545">
    <property type="entry name" value="DEAD/DEAH_box_helicase_dom"/>
</dbReference>
<feature type="compositionally biased region" description="Polar residues" evidence="8">
    <location>
        <begin position="447"/>
        <end position="460"/>
    </location>
</feature>
<dbReference type="GO" id="GO:0010468">
    <property type="term" value="P:regulation of gene expression"/>
    <property type="evidence" value="ECO:0007669"/>
    <property type="project" value="UniProtKB-ARBA"/>
</dbReference>
<dbReference type="AlphaFoldDB" id="A0AAN8SF20"/>
<feature type="compositionally biased region" description="Basic and acidic residues" evidence="8">
    <location>
        <begin position="590"/>
        <end position="606"/>
    </location>
</feature>
<feature type="domain" description="Helicase ATP-binding" evidence="9">
    <location>
        <begin position="55"/>
        <end position="225"/>
    </location>
</feature>
<evidence type="ECO:0000259" key="9">
    <source>
        <dbReference type="PROSITE" id="PS51192"/>
    </source>
</evidence>
<gene>
    <name evidence="12" type="ORF">RUM43_001865</name>
</gene>
<evidence type="ECO:0000256" key="7">
    <source>
        <dbReference type="RuleBase" id="RU000492"/>
    </source>
</evidence>
<dbReference type="GO" id="GO:0005524">
    <property type="term" value="F:ATP binding"/>
    <property type="evidence" value="ECO:0007669"/>
    <property type="project" value="UniProtKB-KW"/>
</dbReference>
<dbReference type="PANTHER" id="PTHR47958">
    <property type="entry name" value="ATP-DEPENDENT RNA HELICASE DBP3"/>
    <property type="match status" value="1"/>
</dbReference>
<evidence type="ECO:0000259" key="10">
    <source>
        <dbReference type="PROSITE" id="PS51194"/>
    </source>
</evidence>
<dbReference type="EMBL" id="JAWJWE010000001">
    <property type="protein sequence ID" value="KAK6645585.1"/>
    <property type="molecule type" value="Genomic_DNA"/>
</dbReference>
<feature type="short sequence motif" description="Q motif" evidence="6">
    <location>
        <begin position="24"/>
        <end position="52"/>
    </location>
</feature>
<keyword evidence="2 7" id="KW-0547">Nucleotide-binding</keyword>
<evidence type="ECO:0000259" key="11">
    <source>
        <dbReference type="PROSITE" id="PS51195"/>
    </source>
</evidence>
<dbReference type="Gene3D" id="3.40.50.300">
    <property type="entry name" value="P-loop containing nucleotide triphosphate hydrolases"/>
    <property type="match status" value="2"/>
</dbReference>
<dbReference type="PROSITE" id="PS51192">
    <property type="entry name" value="HELICASE_ATP_BIND_1"/>
    <property type="match status" value="1"/>
</dbReference>
<dbReference type="InterPro" id="IPR001650">
    <property type="entry name" value="Helicase_C-like"/>
</dbReference>
<dbReference type="PROSITE" id="PS51194">
    <property type="entry name" value="HELICASE_CTER"/>
    <property type="match status" value="1"/>
</dbReference>
<name>A0AAN8SF20_POLSC</name>
<dbReference type="PROSITE" id="PS00039">
    <property type="entry name" value="DEAD_ATP_HELICASE"/>
    <property type="match status" value="1"/>
</dbReference>
<dbReference type="InterPro" id="IPR014014">
    <property type="entry name" value="RNA_helicase_DEAD_Q_motif"/>
</dbReference>
<dbReference type="EC" id="3.6.4.13" evidence="1"/>
<evidence type="ECO:0000256" key="4">
    <source>
        <dbReference type="ARBA" id="ARBA00022806"/>
    </source>
</evidence>
<reference evidence="12 13" key="1">
    <citation type="submission" date="2023-10" db="EMBL/GenBank/DDBJ databases">
        <title>Genomes of two closely related lineages of the louse Polyplax serrata with different host specificities.</title>
        <authorList>
            <person name="Martinu J."/>
            <person name="Tarabai H."/>
            <person name="Stefka J."/>
            <person name="Hypsa V."/>
        </authorList>
    </citation>
    <scope>NUCLEOTIDE SEQUENCE [LARGE SCALE GENOMIC DNA]</scope>
    <source>
        <strain evidence="12">HR10_N</strain>
    </source>
</reference>
<evidence type="ECO:0000256" key="3">
    <source>
        <dbReference type="ARBA" id="ARBA00022801"/>
    </source>
</evidence>
<evidence type="ECO:0000256" key="1">
    <source>
        <dbReference type="ARBA" id="ARBA00012552"/>
    </source>
</evidence>
<sequence>MPKERAHNLQEKARTDDVIVDDDINFKDLLLSNSTIKGLEGSGFKKPSPIQRKAIPLGRCGFDLFVQAKSGTGKTCVFTVVALEMLKPELDRLQVLILSPTREISVQIKDVISTIGQGVKNLNVQAFIGGLPLESDKKNLQKCQIAVGAPGRVKHLIDIGLMKVDAVRLFVLDEADKLMEESFRTDVGHIFLTLPEAKQVIASSATFPPVLNEFITRFMSNPVRVSLHRGIFLKGIRQFVSIVPSHLNVLQQMTHKCEELTRILSNISFKQCLIFSNYQSRAESLCSQLTKLGWPAVHINGTQSQTTRLKMMSDLKEFRCRVFISTDLTARGIDAENVNLVVNMDLPYDGATYMHRIGRAGRYGSHGIAVTIVQDGSECDEFKKMLNDIGGKDFQVSILPQGKMNFDIWKTKENVFDKVTAIDGEYKGISKPARERGHSCEEIGETNGENKANEVSNGLENSKEKSKTSTEAETNLKVINFNIIEKLIIGKKKPKENPKSFQEIIELSNEFEKNGKSNIKLKSLGESFDFEKFPRDIISAVSFIEEVGWEKFKAKVEGEKLKENNHVVLHERNLVHEEADEENEDTVLGDSREESICQVEQKTELDKSEEESSLEDVEDAGEAVSDETESETEGHEDDESEDEYMEHFHSNWYGTWYSQLSTVRQYVNFVKAFNNGRVLSYWR</sequence>
<evidence type="ECO:0000313" key="12">
    <source>
        <dbReference type="EMBL" id="KAK6645585.1"/>
    </source>
</evidence>
<dbReference type="GO" id="GO:0016787">
    <property type="term" value="F:hydrolase activity"/>
    <property type="evidence" value="ECO:0007669"/>
    <property type="project" value="UniProtKB-KW"/>
</dbReference>
<organism evidence="12 13">
    <name type="scientific">Polyplax serrata</name>
    <name type="common">Common mouse louse</name>
    <dbReference type="NCBI Taxonomy" id="468196"/>
    <lineage>
        <taxon>Eukaryota</taxon>
        <taxon>Metazoa</taxon>
        <taxon>Ecdysozoa</taxon>
        <taxon>Arthropoda</taxon>
        <taxon>Hexapoda</taxon>
        <taxon>Insecta</taxon>
        <taxon>Pterygota</taxon>
        <taxon>Neoptera</taxon>
        <taxon>Paraneoptera</taxon>
        <taxon>Psocodea</taxon>
        <taxon>Troctomorpha</taxon>
        <taxon>Phthiraptera</taxon>
        <taxon>Anoplura</taxon>
        <taxon>Polyplacidae</taxon>
        <taxon>Polyplax</taxon>
    </lineage>
</organism>
<dbReference type="InterPro" id="IPR014001">
    <property type="entry name" value="Helicase_ATP-bd"/>
</dbReference>
<keyword evidence="4 7" id="KW-0347">Helicase</keyword>
<evidence type="ECO:0000256" key="5">
    <source>
        <dbReference type="ARBA" id="ARBA00022840"/>
    </source>
</evidence>
<feature type="domain" description="DEAD-box RNA helicase Q" evidence="11">
    <location>
        <begin position="24"/>
        <end position="52"/>
    </location>
</feature>
<dbReference type="Pfam" id="PF00271">
    <property type="entry name" value="Helicase_C"/>
    <property type="match status" value="1"/>
</dbReference>
<dbReference type="SMART" id="SM00490">
    <property type="entry name" value="HELICc"/>
    <property type="match status" value="1"/>
</dbReference>
<protein>
    <recommendedName>
        <fullName evidence="1">RNA helicase</fullName>
        <ecNumber evidence="1">3.6.4.13</ecNumber>
    </recommendedName>
</protein>
<dbReference type="GO" id="GO:0003724">
    <property type="term" value="F:RNA helicase activity"/>
    <property type="evidence" value="ECO:0007669"/>
    <property type="project" value="UniProtKB-EC"/>
</dbReference>
<dbReference type="SUPFAM" id="SSF52540">
    <property type="entry name" value="P-loop containing nucleoside triphosphate hydrolases"/>
    <property type="match status" value="1"/>
</dbReference>
<evidence type="ECO:0000313" key="13">
    <source>
        <dbReference type="Proteomes" id="UP001372834"/>
    </source>
</evidence>
<feature type="region of interest" description="Disordered" evidence="8">
    <location>
        <begin position="572"/>
        <end position="643"/>
    </location>
</feature>
<dbReference type="GO" id="GO:0003676">
    <property type="term" value="F:nucleic acid binding"/>
    <property type="evidence" value="ECO:0007669"/>
    <property type="project" value="InterPro"/>
</dbReference>
<feature type="compositionally biased region" description="Acidic residues" evidence="8">
    <location>
        <begin position="578"/>
        <end position="587"/>
    </location>
</feature>
<feature type="compositionally biased region" description="Basic and acidic residues" evidence="8">
    <location>
        <begin position="461"/>
        <end position="470"/>
    </location>
</feature>
<keyword evidence="5 7" id="KW-0067">ATP-binding</keyword>
<dbReference type="Proteomes" id="UP001372834">
    <property type="component" value="Unassembled WGS sequence"/>
</dbReference>
<feature type="domain" description="Helicase C-terminal" evidence="10">
    <location>
        <begin position="259"/>
        <end position="414"/>
    </location>
</feature>
<dbReference type="InterPro" id="IPR027417">
    <property type="entry name" value="P-loop_NTPase"/>
</dbReference>
<comment type="caution">
    <text evidence="12">The sequence shown here is derived from an EMBL/GenBank/DDBJ whole genome shotgun (WGS) entry which is preliminary data.</text>
</comment>
<feature type="region of interest" description="Disordered" evidence="8">
    <location>
        <begin position="441"/>
        <end position="471"/>
    </location>
</feature>
<evidence type="ECO:0000256" key="2">
    <source>
        <dbReference type="ARBA" id="ARBA00022741"/>
    </source>
</evidence>
<proteinExistence type="inferred from homology"/>
<dbReference type="CDD" id="cd18787">
    <property type="entry name" value="SF2_C_DEAD"/>
    <property type="match status" value="1"/>
</dbReference>
<feature type="compositionally biased region" description="Acidic residues" evidence="8">
    <location>
        <begin position="607"/>
        <end position="643"/>
    </location>
</feature>
<dbReference type="SMART" id="SM00487">
    <property type="entry name" value="DEXDc"/>
    <property type="match status" value="1"/>
</dbReference>
<dbReference type="PROSITE" id="PS51195">
    <property type="entry name" value="Q_MOTIF"/>
    <property type="match status" value="1"/>
</dbReference>
<accession>A0AAN8SF20</accession>